<dbReference type="Proteomes" id="UP001595897">
    <property type="component" value="Unassembled WGS sequence"/>
</dbReference>
<feature type="chain" id="PRO_5045338009" description="Ribose-phosphate pyrophosphokinase" evidence="1">
    <location>
        <begin position="23"/>
        <end position="134"/>
    </location>
</feature>
<name>A0ABV9LV18_9ALTE</name>
<feature type="signal peptide" evidence="1">
    <location>
        <begin position="1"/>
        <end position="22"/>
    </location>
</feature>
<dbReference type="EMBL" id="JBHSGU010000002">
    <property type="protein sequence ID" value="MFC4699695.1"/>
    <property type="molecule type" value="Genomic_DNA"/>
</dbReference>
<gene>
    <name evidence="2" type="ORF">ACFO4O_05930</name>
</gene>
<sequence length="134" mass="14553">MYSPARILITGCLSLTLLACNAEQTSANTSAAASLNAAESENDHTEAKQMTLTGTMMYQNLEGGFYGFIAKDGTKYTLNNLGKEHRRHGLVIQIEAEPLEGMATITQFGQLLKVNKVTVLDESNVRTAPQDNVM</sequence>
<evidence type="ECO:0000313" key="3">
    <source>
        <dbReference type="Proteomes" id="UP001595897"/>
    </source>
</evidence>
<organism evidence="2 3">
    <name type="scientific">Glaciecola siphonariae</name>
    <dbReference type="NCBI Taxonomy" id="521012"/>
    <lineage>
        <taxon>Bacteria</taxon>
        <taxon>Pseudomonadati</taxon>
        <taxon>Pseudomonadota</taxon>
        <taxon>Gammaproteobacteria</taxon>
        <taxon>Alteromonadales</taxon>
        <taxon>Alteromonadaceae</taxon>
        <taxon>Glaciecola</taxon>
    </lineage>
</organism>
<dbReference type="RefSeq" id="WP_382406457.1">
    <property type="nucleotide sequence ID" value="NZ_JBHSGU010000002.1"/>
</dbReference>
<evidence type="ECO:0000256" key="1">
    <source>
        <dbReference type="SAM" id="SignalP"/>
    </source>
</evidence>
<protein>
    <recommendedName>
        <fullName evidence="4">Ribose-phosphate pyrophosphokinase</fullName>
    </recommendedName>
</protein>
<keyword evidence="3" id="KW-1185">Reference proteome</keyword>
<accession>A0ABV9LV18</accession>
<comment type="caution">
    <text evidence="2">The sequence shown here is derived from an EMBL/GenBank/DDBJ whole genome shotgun (WGS) entry which is preliminary data.</text>
</comment>
<reference evidence="3" key="1">
    <citation type="journal article" date="2019" name="Int. J. Syst. Evol. Microbiol.">
        <title>The Global Catalogue of Microorganisms (GCM) 10K type strain sequencing project: providing services to taxonomists for standard genome sequencing and annotation.</title>
        <authorList>
            <consortium name="The Broad Institute Genomics Platform"/>
            <consortium name="The Broad Institute Genome Sequencing Center for Infectious Disease"/>
            <person name="Wu L."/>
            <person name="Ma J."/>
        </authorList>
    </citation>
    <scope>NUCLEOTIDE SEQUENCE [LARGE SCALE GENOMIC DNA]</scope>
    <source>
        <strain evidence="3">KACC 12507</strain>
    </source>
</reference>
<proteinExistence type="predicted"/>
<evidence type="ECO:0008006" key="4">
    <source>
        <dbReference type="Google" id="ProtNLM"/>
    </source>
</evidence>
<evidence type="ECO:0000313" key="2">
    <source>
        <dbReference type="EMBL" id="MFC4699695.1"/>
    </source>
</evidence>
<dbReference type="PROSITE" id="PS51257">
    <property type="entry name" value="PROKAR_LIPOPROTEIN"/>
    <property type="match status" value="1"/>
</dbReference>
<keyword evidence="1" id="KW-0732">Signal</keyword>